<reference evidence="1" key="1">
    <citation type="journal article" date="2020" name="Nature">
        <title>Giant virus diversity and host interactions through global metagenomics.</title>
        <authorList>
            <person name="Schulz F."/>
            <person name="Roux S."/>
            <person name="Paez-Espino D."/>
            <person name="Jungbluth S."/>
            <person name="Walsh D.A."/>
            <person name="Denef V.J."/>
            <person name="McMahon K.D."/>
            <person name="Konstantinidis K.T."/>
            <person name="Eloe-Fadrosh E.A."/>
            <person name="Kyrpides N.C."/>
            <person name="Woyke T."/>
        </authorList>
    </citation>
    <scope>NUCLEOTIDE SEQUENCE</scope>
    <source>
        <strain evidence="1">GVMAG-M-3300017989-17</strain>
    </source>
</reference>
<proteinExistence type="predicted"/>
<protein>
    <submittedName>
        <fullName evidence="1">Uncharacterized protein</fullName>
    </submittedName>
</protein>
<dbReference type="EMBL" id="MN739203">
    <property type="protein sequence ID" value="QHS93405.1"/>
    <property type="molecule type" value="Genomic_DNA"/>
</dbReference>
<sequence>MSEWIEVDGYISGGNGSAGPMGGLMGAMSGLLGRGAQGGNPETYQECQRWIRVDRIDEIFYERHDFPLATPPPEPRIRRVNAENTENSEPEHPVPAMAPAGMWIVNTTTRYHVLDEEQARQVTQKTQEFNPVARAINRLADEIALKPAHQEGSMVGTARQDFVDSLTNSRLV</sequence>
<dbReference type="AlphaFoldDB" id="A0A6C0BLZ3"/>
<organism evidence="1">
    <name type="scientific">viral metagenome</name>
    <dbReference type="NCBI Taxonomy" id="1070528"/>
    <lineage>
        <taxon>unclassified sequences</taxon>
        <taxon>metagenomes</taxon>
        <taxon>organismal metagenomes</taxon>
    </lineage>
</organism>
<accession>A0A6C0BLZ3</accession>
<name>A0A6C0BLZ3_9ZZZZ</name>
<evidence type="ECO:0000313" key="1">
    <source>
        <dbReference type="EMBL" id="QHS93405.1"/>
    </source>
</evidence>